<reference evidence="5 13" key="5">
    <citation type="journal article" date="2019" name="Nat. Med.">
        <title>A library of human gut bacterial isolates paired with longitudinal multiomics data enables mechanistic microbiome research.</title>
        <authorList>
            <person name="Poyet M."/>
            <person name="Groussin M."/>
            <person name="Gibbons S.M."/>
            <person name="Avila-Pacheco J."/>
            <person name="Jiang X."/>
            <person name="Kearney S.M."/>
            <person name="Perrotta A.R."/>
            <person name="Berdy B."/>
            <person name="Zhao S."/>
            <person name="Lieberman T.D."/>
            <person name="Swanson P.K."/>
            <person name="Smith M."/>
            <person name="Roesemann S."/>
            <person name="Alexander J.E."/>
            <person name="Rich S.A."/>
            <person name="Livny J."/>
            <person name="Vlamakis H."/>
            <person name="Clish C."/>
            <person name="Bullock K."/>
            <person name="Deik A."/>
            <person name="Scott J."/>
            <person name="Pierce K.A."/>
            <person name="Xavier R.J."/>
            <person name="Alm E.J."/>
        </authorList>
    </citation>
    <scope>NUCLEOTIDE SEQUENCE [LARGE SCALE GENOMIC DNA]</scope>
    <source>
        <strain evidence="5 13">BIOML-A382</strain>
    </source>
</reference>
<dbReference type="EMBL" id="CP057975">
    <property type="protein sequence ID" value="QMP45958.1"/>
    <property type="molecule type" value="Genomic_DNA"/>
</dbReference>
<evidence type="ECO:0000313" key="11">
    <source>
        <dbReference type="Proteomes" id="UP000254877"/>
    </source>
</evidence>
<evidence type="ECO:0000313" key="2">
    <source>
        <dbReference type="EMBL" id="HAJ0997230.1"/>
    </source>
</evidence>
<feature type="compositionally biased region" description="Low complexity" evidence="1">
    <location>
        <begin position="37"/>
        <end position="55"/>
    </location>
</feature>
<dbReference type="EMBL" id="WKUE01000010">
    <property type="protein sequence ID" value="MSI68962.1"/>
    <property type="molecule type" value="Genomic_DNA"/>
</dbReference>
<protein>
    <submittedName>
        <fullName evidence="4">DUF3829 domain-containing protein</fullName>
    </submittedName>
    <submittedName>
        <fullName evidence="9">Putative lipoprotein</fullName>
    </submittedName>
    <submittedName>
        <fullName evidence="3">YiiG family protein</fullName>
    </submittedName>
</protein>
<dbReference type="Proteomes" id="UP000472856">
    <property type="component" value="Unassembled WGS sequence"/>
</dbReference>
<evidence type="ECO:0000313" key="14">
    <source>
        <dbReference type="Proteomes" id="UP000472856"/>
    </source>
</evidence>
<name>A0A0A1AHC4_ECOLX</name>
<evidence type="ECO:0000313" key="13">
    <source>
        <dbReference type="Proteomes" id="UP000438958"/>
    </source>
</evidence>
<feature type="region of interest" description="Disordered" evidence="1">
    <location>
        <begin position="24"/>
        <end position="63"/>
    </location>
</feature>
<reference evidence="2" key="6">
    <citation type="submission" date="2019-09" db="EMBL/GenBank/DDBJ databases">
        <authorList>
            <consortium name="NCBI Pathogen Detection Project"/>
        </authorList>
    </citation>
    <scope>NUCLEOTIDE SEQUENCE</scope>
    <source>
        <strain evidence="2">EC00605</strain>
    </source>
</reference>
<reference evidence="4" key="2">
    <citation type="submission" date="2018-06" db="EMBL/GenBank/DDBJ databases">
        <authorList>
            <person name="Ashton P.M."/>
            <person name="Dallman T."/>
            <person name="Nair S."/>
            <person name="De Pinna E."/>
            <person name="Peters T."/>
            <person name="Grant K."/>
        </authorList>
    </citation>
    <scope>NUCLEOTIDE SEQUENCE [LARGE SCALE GENOMIC DNA]</scope>
    <source>
        <strain evidence="4">462023</strain>
    </source>
</reference>
<organism evidence="4">
    <name type="scientific">Escherichia coli</name>
    <dbReference type="NCBI Taxonomy" id="562"/>
    <lineage>
        <taxon>Bacteria</taxon>
        <taxon>Pseudomonadati</taxon>
        <taxon>Pseudomonadota</taxon>
        <taxon>Gammaproteobacteria</taxon>
        <taxon>Enterobacterales</taxon>
        <taxon>Enterobacteriaceae</taxon>
        <taxon>Escherichia</taxon>
    </lineage>
</organism>
<dbReference type="EMBL" id="JABFNF010000031">
    <property type="protein sequence ID" value="MBA1889093.1"/>
    <property type="molecule type" value="Genomic_DNA"/>
</dbReference>
<keyword evidence="9" id="KW-0449">Lipoprotein</keyword>
<evidence type="ECO:0000313" key="9">
    <source>
        <dbReference type="EMBL" id="STF42774.1"/>
    </source>
</evidence>
<evidence type="ECO:0000313" key="3">
    <source>
        <dbReference type="EMBL" id="MBA1889093.1"/>
    </source>
</evidence>
<reference evidence="2" key="1">
    <citation type="journal article" date="2018" name="Genome Biol.">
        <title>SKESA: strategic k-mer extension for scrupulous assemblies.</title>
        <authorList>
            <person name="Souvorov A."/>
            <person name="Agarwala R."/>
            <person name="Lipman D.J."/>
        </authorList>
    </citation>
    <scope>NUCLEOTIDE SEQUENCE [LARGE SCALE GENOMIC DNA]</scope>
    <source>
        <strain evidence="2">EC00605</strain>
    </source>
</reference>
<dbReference type="Proteomes" id="UP001383096">
    <property type="component" value="Chromosome"/>
</dbReference>
<reference evidence="7 15" key="9">
    <citation type="submission" date="2020-06" db="EMBL/GenBank/DDBJ databases">
        <title>REHAB project genomes.</title>
        <authorList>
            <person name="Shaw L.P."/>
        </authorList>
    </citation>
    <scope>NUCLEOTIDE SEQUENCE [LARGE SCALE GENOMIC DNA]</scope>
    <source>
        <strain evidence="7 15">RHB07-C04</strain>
    </source>
</reference>
<evidence type="ECO:0000256" key="1">
    <source>
        <dbReference type="SAM" id="MobiDB-lite"/>
    </source>
</evidence>
<evidence type="ECO:0000313" key="16">
    <source>
        <dbReference type="Proteomes" id="UP000523197"/>
    </source>
</evidence>
<evidence type="ECO:0000313" key="12">
    <source>
        <dbReference type="Proteomes" id="UP000271008"/>
    </source>
</evidence>
<dbReference type="EMBL" id="JAAJRI010000022">
    <property type="protein sequence ID" value="NGE90654.1"/>
    <property type="molecule type" value="Genomic_DNA"/>
</dbReference>
<dbReference type="EMBL" id="UGAB01000002">
    <property type="protein sequence ID" value="STF42774.1"/>
    <property type="molecule type" value="Genomic_DNA"/>
</dbReference>
<reference evidence="3 16" key="8">
    <citation type="submission" date="2020-05" db="EMBL/GenBank/DDBJ databases">
        <title>Epidemiological investigations into extended-spectrum beta-lactam resistant Escherichia coli ST457 carried by Australian Silver gulls identified clonal lineages that cause ExPEC disease.</title>
        <authorList>
            <person name="Nesporova K."/>
            <person name="Wyrsch E.R."/>
            <person name="Valcek A."/>
            <person name="Bitar I."/>
            <person name="Chaw K."/>
            <person name="Harris P."/>
            <person name="Hrabak J."/>
            <person name="Djordjevic S.P."/>
            <person name="Dolejska M."/>
        </authorList>
    </citation>
    <scope>NUCLEOTIDE SEQUENCE [LARGE SCALE GENOMIC DNA]</scope>
    <source>
        <strain evidence="3 16">CE1966</strain>
    </source>
</reference>
<dbReference type="EMBL" id="CP146670">
    <property type="protein sequence ID" value="WWX71334.1"/>
    <property type="molecule type" value="Genomic_DNA"/>
</dbReference>
<dbReference type="Pfam" id="PF12889">
    <property type="entry name" value="DUF3829"/>
    <property type="match status" value="1"/>
</dbReference>
<reference evidence="10" key="10">
    <citation type="submission" date="2024-03" db="EMBL/GenBank/DDBJ databases">
        <title>Epithelial relay of microbial signals coordinates intestinal macrophage supported barrier repair.</title>
        <authorList>
            <person name="Tsai M.T."/>
        </authorList>
    </citation>
    <scope>NUCLEOTIDE SEQUENCE</scope>
    <source>
        <strain evidence="10">MS 21-1</strain>
    </source>
</reference>
<dbReference type="Proteomes" id="UP000523197">
    <property type="component" value="Unassembled WGS sequence"/>
</dbReference>
<accession>A0A0A1AHC4</accession>
<sequence>MKRNLLSSAIIVAIMALGLTGCDDKKAETETPPPANSQPAAPAPEAKPAEAPVAKAEVKPETPAQPVVDEQAVFDEKMDVYIKCYNKLQIPVQRSLARYADWLKDFKQGPTGKESTVYGIYGISESSLAECEKGVKSAVALTPALQPIDGVAVSYIDAAVALGNTINEMDKYYTQENYKDDAFAKGKTLHQTFLKNLEAFEPVAESYHAAIQEINDKRQLAELKNIEEREGKTFHYYSLAVMISAKQINNLISQEKFDVDAAMKKVSELETLVAQAKEADKGGMNFSFINSAGQYQLEAKKYVRRIRDKVPYSDWDKEQLQDANSSWMVEDSFPRALREYNEMVDDYNRLR</sequence>
<dbReference type="RefSeq" id="WP_001330210.1">
    <property type="nucleotide sequence ID" value="NZ_AP017617.1"/>
</dbReference>
<evidence type="ECO:0000313" key="6">
    <source>
        <dbReference type="EMBL" id="NGE90654.1"/>
    </source>
</evidence>
<evidence type="ECO:0000313" key="8">
    <source>
        <dbReference type="EMBL" id="RRD73058.1"/>
    </source>
</evidence>
<evidence type="ECO:0000313" key="4">
    <source>
        <dbReference type="EMBL" id="MJL94404.1"/>
    </source>
</evidence>
<reference evidence="8 12" key="4">
    <citation type="submission" date="2018-11" db="EMBL/GenBank/DDBJ databases">
        <title>Enterobacteriaceae from Patient.</title>
        <authorList>
            <person name="Shen C."/>
            <person name="Yang Y."/>
            <person name="Tian G."/>
        </authorList>
    </citation>
    <scope>NUCLEOTIDE SEQUENCE [LARGE SCALE GENOMIC DNA]</scope>
    <source>
        <strain evidence="8 12">GBGD28</strain>
    </source>
</reference>
<evidence type="ECO:0000313" key="15">
    <source>
        <dbReference type="Proteomes" id="UP000514715"/>
    </source>
</evidence>
<proteinExistence type="predicted"/>
<dbReference type="Proteomes" id="UP000514715">
    <property type="component" value="Chromosome"/>
</dbReference>
<gene>
    <name evidence="10" type="primary">yiiG</name>
    <name evidence="4" type="ORF">DNX30_16850</name>
    <name evidence="8" type="ORF">EIA08_21300</name>
    <name evidence="6" type="ORF">G5603_21100</name>
    <name evidence="5" type="ORF">GKF66_09100</name>
    <name evidence="2" type="ORF">HL601_16735</name>
    <name evidence="3" type="ORF">HLX92_23315</name>
    <name evidence="7" type="ORF">HVW04_14325</name>
    <name evidence="9" type="ORF">NCTC7928_03438</name>
    <name evidence="10" type="ORF">V9Z47_25465</name>
</gene>
<dbReference type="Proteomes" id="UP000254877">
    <property type="component" value="Unassembled WGS sequence"/>
</dbReference>
<dbReference type="EMBL" id="RTJF01000019">
    <property type="protein sequence ID" value="MJL94404.1"/>
    <property type="molecule type" value="Genomic_DNA"/>
</dbReference>
<dbReference type="InterPro" id="IPR024291">
    <property type="entry name" value="DUF3829"/>
</dbReference>
<reference evidence="9 11" key="3">
    <citation type="submission" date="2018-06" db="EMBL/GenBank/DDBJ databases">
        <authorList>
            <consortium name="Pathogen Informatics"/>
            <person name="Doyle S."/>
        </authorList>
    </citation>
    <scope>NUCLEOTIDE SEQUENCE [LARGE SCALE GENOMIC DNA]</scope>
    <source>
        <strain evidence="9 11">NCTC7928</strain>
    </source>
</reference>
<dbReference type="EMBL" id="RQTU01000029">
    <property type="protein sequence ID" value="RRD73058.1"/>
    <property type="molecule type" value="Genomic_DNA"/>
</dbReference>
<dbReference type="Proteomes" id="UP000885382">
    <property type="component" value="Unassembled WGS sequence"/>
</dbReference>
<dbReference type="EMBL" id="DABGZR010000018">
    <property type="protein sequence ID" value="HAJ0997230.1"/>
    <property type="molecule type" value="Genomic_DNA"/>
</dbReference>
<dbReference type="Proteomes" id="UP000271008">
    <property type="component" value="Unassembled WGS sequence"/>
</dbReference>
<dbReference type="Proteomes" id="UP000438958">
    <property type="component" value="Unassembled WGS sequence"/>
</dbReference>
<dbReference type="PROSITE" id="PS51257">
    <property type="entry name" value="PROKAR_LIPOPROTEIN"/>
    <property type="match status" value="1"/>
</dbReference>
<evidence type="ECO:0000313" key="10">
    <source>
        <dbReference type="EMBL" id="WWX71334.1"/>
    </source>
</evidence>
<dbReference type="AlphaFoldDB" id="A0A0A1AHC4"/>
<evidence type="ECO:0000313" key="5">
    <source>
        <dbReference type="EMBL" id="MSI68962.1"/>
    </source>
</evidence>
<evidence type="ECO:0000313" key="7">
    <source>
        <dbReference type="EMBL" id="QMP45958.1"/>
    </source>
</evidence>
<reference evidence="6 14" key="7">
    <citation type="submission" date="2020-02" db="EMBL/GenBank/DDBJ databases">
        <title>WGS of Carbapenem-Resistant Enterobacteriaceae.</title>
        <authorList>
            <person name="Tokajian S."/>
            <person name="El Chaar M."/>
            <person name="El Khoury M."/>
        </authorList>
    </citation>
    <scope>NUCLEOTIDE SEQUENCE [LARGE SCALE GENOMIC DNA]</scope>
    <source>
        <strain evidence="6 14">ECM_75</strain>
    </source>
</reference>